<dbReference type="CDD" id="cd05401">
    <property type="entry name" value="NT_GlnE_GlnD_like"/>
    <property type="match status" value="1"/>
</dbReference>
<comment type="caution">
    <text evidence="5">The sequence shown here is derived from an EMBL/GenBank/DDBJ whole genome shotgun (WGS) entry which is preliminary data.</text>
</comment>
<dbReference type="Pfam" id="PF10335">
    <property type="entry name" value="DUF294_C"/>
    <property type="match status" value="1"/>
</dbReference>
<dbReference type="GO" id="GO:0008773">
    <property type="term" value="F:[protein-PII] uridylyltransferase activity"/>
    <property type="evidence" value="ECO:0007669"/>
    <property type="project" value="InterPro"/>
</dbReference>
<name>A0A839TIR0_9GAMM</name>
<gene>
    <name evidence="5" type="ORF">FHS24_002448</name>
</gene>
<reference evidence="5 6" key="1">
    <citation type="submission" date="2020-08" db="EMBL/GenBank/DDBJ databases">
        <title>Genomic Encyclopedia of Type Strains, Phase III (KMG-III): the genomes of soil and plant-associated and newly described type strains.</title>
        <authorList>
            <person name="Whitman W."/>
        </authorList>
    </citation>
    <scope>NUCLEOTIDE SEQUENCE [LARGE SCALE GENOMIC DNA]</scope>
    <source>
        <strain evidence="5 6">CECT 5885</strain>
    </source>
</reference>
<dbReference type="PANTHER" id="PTHR43080:SF2">
    <property type="entry name" value="CBS DOMAIN-CONTAINING PROTEIN"/>
    <property type="match status" value="1"/>
</dbReference>
<dbReference type="SMART" id="SM00116">
    <property type="entry name" value="CBS"/>
    <property type="match status" value="1"/>
</dbReference>
<dbReference type="Gene3D" id="2.60.120.10">
    <property type="entry name" value="Jelly Rolls"/>
    <property type="match status" value="1"/>
</dbReference>
<evidence type="ECO:0000256" key="1">
    <source>
        <dbReference type="ARBA" id="ARBA00023122"/>
    </source>
</evidence>
<dbReference type="Pfam" id="PF03445">
    <property type="entry name" value="DUF294"/>
    <property type="match status" value="1"/>
</dbReference>
<dbReference type="InterPro" id="IPR046342">
    <property type="entry name" value="CBS_dom_sf"/>
</dbReference>
<dbReference type="Gene3D" id="3.10.580.10">
    <property type="entry name" value="CBS-domain"/>
    <property type="match status" value="1"/>
</dbReference>
<dbReference type="AlphaFoldDB" id="A0A839TIR0"/>
<evidence type="ECO:0000313" key="6">
    <source>
        <dbReference type="Proteomes" id="UP000588111"/>
    </source>
</evidence>
<dbReference type="PROSITE" id="PS51371">
    <property type="entry name" value="CBS"/>
    <property type="match status" value="1"/>
</dbReference>
<dbReference type="RefSeq" id="WP_183621357.1">
    <property type="nucleotide sequence ID" value="NZ_CAJHAH010000010.1"/>
</dbReference>
<dbReference type="InterPro" id="IPR005105">
    <property type="entry name" value="GlnD_Uridyltrans_N"/>
</dbReference>
<accession>A0A839TIR0</accession>
<dbReference type="Pfam" id="PF00571">
    <property type="entry name" value="CBS"/>
    <property type="match status" value="1"/>
</dbReference>
<feature type="region of interest" description="Disordered" evidence="3">
    <location>
        <begin position="237"/>
        <end position="260"/>
    </location>
</feature>
<evidence type="ECO:0000256" key="2">
    <source>
        <dbReference type="PROSITE-ProRule" id="PRU00703"/>
    </source>
</evidence>
<keyword evidence="6" id="KW-1185">Reference proteome</keyword>
<dbReference type="SUPFAM" id="SSF51206">
    <property type="entry name" value="cAMP-binding domain-like"/>
    <property type="match status" value="1"/>
</dbReference>
<dbReference type="SUPFAM" id="SSF54631">
    <property type="entry name" value="CBS-domain pair"/>
    <property type="match status" value="1"/>
</dbReference>
<dbReference type="Proteomes" id="UP000588111">
    <property type="component" value="Unassembled WGS sequence"/>
</dbReference>
<evidence type="ECO:0000256" key="3">
    <source>
        <dbReference type="SAM" id="MobiDB-lite"/>
    </source>
</evidence>
<protein>
    <submittedName>
        <fullName evidence="5">CBS domain-containing protein</fullName>
    </submittedName>
</protein>
<dbReference type="InterPro" id="IPR000644">
    <property type="entry name" value="CBS_dom"/>
</dbReference>
<dbReference type="PANTHER" id="PTHR43080">
    <property type="entry name" value="CBS DOMAIN-CONTAINING PROTEIN CBSX3, MITOCHONDRIAL"/>
    <property type="match status" value="1"/>
</dbReference>
<evidence type="ECO:0000313" key="5">
    <source>
        <dbReference type="EMBL" id="MBB3107914.1"/>
    </source>
</evidence>
<keyword evidence="1 2" id="KW-0129">CBS domain</keyword>
<evidence type="ECO:0000259" key="4">
    <source>
        <dbReference type="PROSITE" id="PS51371"/>
    </source>
</evidence>
<sequence>MPHLDFTQPPFDVLSAAERQSIKKNTQVRYLAKDECLPADGLQYFYVVLKGQIEQLLDGDFVAAYLGSNHTEHLNSNDWFDSRRLPKLLVEVDLPESSESSNAFLSSAEPASKNPISPYQFRAIEDTLLLQVNGATIDKISAQNHLVRQLLSEDLPERLKALQQRRSSQSLITANYHGYNEQQEVQQIMMQPVIDVRLLPVHIIDATSSLYDAAHIMTKEGLKHVLVRPLNQLSQSKTQAHKHTLDNDLDSDLNSNLDSDNGRLQAPKVYSGRTLGILTDTDICRAVSDQQNPATTPCQRYASFNLRTIDAHDEIGDALLTMTRYRIHRLPVIDSNGEVAGVLGQSDMLAHIGHHSQLISIQIEKAKDLPSLDTAVELIGRYIRAQHQNGVKIGNVSRMVQTLNAQVFTKLWQLIVPDEVMKNTCVIVMGSEGRGEQIMRTDQDNALIIRDGYTHPDLAQLAETFNNHLAALGYPLCDGNIMMTNPVWRQPLKQFEAQIGLWFRNTDPIHSIYLSAILDGEYVCGDESLLTHVREHLKIAHRQSDLMFVRQFARAALQFGDVGQWWQKFVPLLSGKPSSYDIDLKKAGIFPLVHGIRTLALENDIFDAPSSKGRLKALVQARALTQQRADTLLEALEFFMAQRLSVALLTDDKYARHVDPTTLSALERDLLKECLAVVKSFKGQLSRHYQLEFG</sequence>
<dbReference type="InterPro" id="IPR018821">
    <property type="entry name" value="DUF294_put_nucleoTrafse_sb-bd"/>
</dbReference>
<dbReference type="InterPro" id="IPR051257">
    <property type="entry name" value="Diverse_CBS-Domain"/>
</dbReference>
<dbReference type="InterPro" id="IPR018490">
    <property type="entry name" value="cNMP-bd_dom_sf"/>
</dbReference>
<proteinExistence type="predicted"/>
<dbReference type="InterPro" id="IPR014710">
    <property type="entry name" value="RmlC-like_jellyroll"/>
</dbReference>
<organism evidence="5 6">
    <name type="scientific">Psychrobacter luti</name>
    <dbReference type="NCBI Taxonomy" id="198481"/>
    <lineage>
        <taxon>Bacteria</taxon>
        <taxon>Pseudomonadati</taxon>
        <taxon>Pseudomonadota</taxon>
        <taxon>Gammaproteobacteria</taxon>
        <taxon>Moraxellales</taxon>
        <taxon>Moraxellaceae</taxon>
        <taxon>Psychrobacter</taxon>
    </lineage>
</organism>
<feature type="domain" description="CBS" evidence="4">
    <location>
        <begin position="302"/>
        <end position="358"/>
    </location>
</feature>
<dbReference type="EMBL" id="JACHXL010000009">
    <property type="protein sequence ID" value="MBB3107914.1"/>
    <property type="molecule type" value="Genomic_DNA"/>
</dbReference>